<evidence type="ECO:0000313" key="3">
    <source>
        <dbReference type="Proteomes" id="UP001054945"/>
    </source>
</evidence>
<reference evidence="2 3" key="1">
    <citation type="submission" date="2021-06" db="EMBL/GenBank/DDBJ databases">
        <title>Caerostris extrusa draft genome.</title>
        <authorList>
            <person name="Kono N."/>
            <person name="Arakawa K."/>
        </authorList>
    </citation>
    <scope>NUCLEOTIDE SEQUENCE [LARGE SCALE GENOMIC DNA]</scope>
</reference>
<protein>
    <submittedName>
        <fullName evidence="2">Uncharacterized protein</fullName>
    </submittedName>
</protein>
<dbReference type="Proteomes" id="UP001054945">
    <property type="component" value="Unassembled WGS sequence"/>
</dbReference>
<dbReference type="AlphaFoldDB" id="A0AAV4XKZ7"/>
<gene>
    <name evidence="2" type="ORF">CEXT_646761</name>
</gene>
<feature type="region of interest" description="Disordered" evidence="1">
    <location>
        <begin position="1"/>
        <end position="26"/>
    </location>
</feature>
<dbReference type="EMBL" id="BPLR01017782">
    <property type="protein sequence ID" value="GIY94413.1"/>
    <property type="molecule type" value="Genomic_DNA"/>
</dbReference>
<evidence type="ECO:0000256" key="1">
    <source>
        <dbReference type="SAM" id="MobiDB-lite"/>
    </source>
</evidence>
<name>A0AAV4XKZ7_CAEEX</name>
<proteinExistence type="predicted"/>
<organism evidence="2 3">
    <name type="scientific">Caerostris extrusa</name>
    <name type="common">Bark spider</name>
    <name type="synonym">Caerostris bankana</name>
    <dbReference type="NCBI Taxonomy" id="172846"/>
    <lineage>
        <taxon>Eukaryota</taxon>
        <taxon>Metazoa</taxon>
        <taxon>Ecdysozoa</taxon>
        <taxon>Arthropoda</taxon>
        <taxon>Chelicerata</taxon>
        <taxon>Arachnida</taxon>
        <taxon>Araneae</taxon>
        <taxon>Araneomorphae</taxon>
        <taxon>Entelegynae</taxon>
        <taxon>Araneoidea</taxon>
        <taxon>Araneidae</taxon>
        <taxon>Caerostris</taxon>
    </lineage>
</organism>
<comment type="caution">
    <text evidence="2">The sequence shown here is derived from an EMBL/GenBank/DDBJ whole genome shotgun (WGS) entry which is preliminary data.</text>
</comment>
<accession>A0AAV4XKZ7</accession>
<keyword evidence="3" id="KW-1185">Reference proteome</keyword>
<sequence>MTRFGKAIPVDISPRSPMTARSSKSDRNRRLNCTLLLRNKLFYLQSAFRRLFQSRFMNGKRISSLCSIYPETHSRHAILVFQRNT</sequence>
<evidence type="ECO:0000313" key="2">
    <source>
        <dbReference type="EMBL" id="GIY94413.1"/>
    </source>
</evidence>